<feature type="repeat" description="WD" evidence="3">
    <location>
        <begin position="310"/>
        <end position="351"/>
    </location>
</feature>
<feature type="repeat" description="WD" evidence="3">
    <location>
        <begin position="672"/>
        <end position="713"/>
    </location>
</feature>
<dbReference type="InterPro" id="IPR011044">
    <property type="entry name" value="Quino_amine_DH_bsu"/>
</dbReference>
<dbReference type="Pfam" id="PF07635">
    <property type="entry name" value="PSCyt1"/>
    <property type="match status" value="1"/>
</dbReference>
<protein>
    <submittedName>
        <fullName evidence="6">WD40 repeat-containing protein</fullName>
    </submittedName>
</protein>
<dbReference type="Proteomes" id="UP000010798">
    <property type="component" value="Chromosome"/>
</dbReference>
<feature type="repeat" description="WD" evidence="3">
    <location>
        <begin position="451"/>
        <end position="492"/>
    </location>
</feature>
<dbReference type="SMART" id="SM00320">
    <property type="entry name" value="WD40"/>
    <property type="match status" value="14"/>
</dbReference>
<feature type="signal peptide" evidence="4">
    <location>
        <begin position="1"/>
        <end position="19"/>
    </location>
</feature>
<dbReference type="KEGG" id="saci:Sinac_6625"/>
<keyword evidence="7" id="KW-1185">Reference proteome</keyword>
<evidence type="ECO:0000256" key="2">
    <source>
        <dbReference type="ARBA" id="ARBA00022737"/>
    </source>
</evidence>
<dbReference type="PRINTS" id="PR00320">
    <property type="entry name" value="GPROTEINBRPT"/>
</dbReference>
<proteinExistence type="predicted"/>
<evidence type="ECO:0000313" key="6">
    <source>
        <dbReference type="EMBL" id="AGA30700.1"/>
    </source>
</evidence>
<keyword evidence="2" id="KW-0677">Repeat</keyword>
<dbReference type="InterPro" id="IPR011047">
    <property type="entry name" value="Quinoprotein_ADH-like_sf"/>
</dbReference>
<dbReference type="InterPro" id="IPR020472">
    <property type="entry name" value="WD40_PAC1"/>
</dbReference>
<feature type="repeat" description="WD" evidence="3">
    <location>
        <begin position="186"/>
        <end position="226"/>
    </location>
</feature>
<dbReference type="PROSITE" id="PS50082">
    <property type="entry name" value="WD_REPEATS_2"/>
    <property type="match status" value="10"/>
</dbReference>
<dbReference type="PANTHER" id="PTHR19848:SF8">
    <property type="entry name" value="F-BOX AND WD REPEAT DOMAIN CONTAINING 7"/>
    <property type="match status" value="1"/>
</dbReference>
<keyword evidence="4" id="KW-0732">Signal</keyword>
<feature type="repeat" description="WD" evidence="3">
    <location>
        <begin position="630"/>
        <end position="671"/>
    </location>
</feature>
<dbReference type="HOGENOM" id="CLU_313279_0_0_0"/>
<keyword evidence="1 3" id="KW-0853">WD repeat</keyword>
<accession>L0DPF6</accession>
<feature type="repeat" description="WD" evidence="3">
    <location>
        <begin position="409"/>
        <end position="450"/>
    </location>
</feature>
<sequence>MRHALCLVALLLLAADAPAPTPIPVTVPTRTEPISYANDVADILANKCVGCHSAALAESKLDIEEVAGMLKGGKHGPAIVPGKAEESLLFKMAAHRVEPVMPPKDKKNNEPLTSDELGLLKLWIDAGAKDDSSEETAKPIELGTLPPGVQPIVAVDMTASGERVAAGRANVVQVYDAASGLEIASLGGHKDIIQSIRFSPDGKRLAAGSYQVVTLWNVPSGGLDKTLAGHTDQVKALTLSADGKTAFSAAPDKTVRVWNLADGKLVRQMNAPAPVLAVSLSPDGKTLALGGQDNLISLLNAADGKLTATLKGHTGPVNGLAFTPDGTRLASVSSDASARIWTLPAEAELQAAKTPDDVKLADPVVLSGHKGPVQTLALTPDGQLLVTGGDDATVRLWNVADGKAVSAIEGQHSGPVLAVAVSPDGKTVLTGSADKNARLFDLATGALRTTLTGHNGPIQGVAFAPKGDRVVTAGGDGGLKVWDTADGRGVIAFGHSAPDNAAIQPVLKVAFASDGSLVSASADKTLKTWTFEGSWSEMKPLAPHVFRVLSIDFSPDGKLLAAGGGEPSRSGEIKLWDVEKATLVRSLDSLHSDTVFGVRFSPDGTKLASGAADKFLKVTNVADGKELKSFEGHTHHVLAVDWKSDGEELVSGGADNVIKVWDFDSGEQLLTLPPAGKQITAVRWVPGKSEVAGASGDNLVRFWNVTTNAEAAAKGQRRRRVGGSGAVLRTFSGPSDYVFGVAVSKDGSRIAAGGADSVLFIWNGQNAQVIRKIEPPAPPSATQTASAKP</sequence>
<dbReference type="SUPFAM" id="SSF50969">
    <property type="entry name" value="YVTN repeat-like/Quinoprotein amine dehydrogenase"/>
    <property type="match status" value="1"/>
</dbReference>
<dbReference type="InterPro" id="IPR015943">
    <property type="entry name" value="WD40/YVTN_repeat-like_dom_sf"/>
</dbReference>
<feature type="repeat" description="WD" evidence="3">
    <location>
        <begin position="227"/>
        <end position="268"/>
    </location>
</feature>
<feature type="repeat" description="WD" evidence="3">
    <location>
        <begin position="366"/>
        <end position="407"/>
    </location>
</feature>
<reference evidence="6 7" key="1">
    <citation type="submission" date="2012-02" db="EMBL/GenBank/DDBJ databases">
        <title>Complete sequence of chromosome of Singulisphaera acidiphila DSM 18658.</title>
        <authorList>
            <consortium name="US DOE Joint Genome Institute (JGI-PGF)"/>
            <person name="Lucas S."/>
            <person name="Copeland A."/>
            <person name="Lapidus A."/>
            <person name="Glavina del Rio T."/>
            <person name="Dalin E."/>
            <person name="Tice H."/>
            <person name="Bruce D."/>
            <person name="Goodwin L."/>
            <person name="Pitluck S."/>
            <person name="Peters L."/>
            <person name="Ovchinnikova G."/>
            <person name="Chertkov O."/>
            <person name="Kyrpides N."/>
            <person name="Mavromatis K."/>
            <person name="Ivanova N."/>
            <person name="Brettin T."/>
            <person name="Detter J.C."/>
            <person name="Han C."/>
            <person name="Larimer F."/>
            <person name="Land M."/>
            <person name="Hauser L."/>
            <person name="Markowitz V."/>
            <person name="Cheng J.-F."/>
            <person name="Hugenholtz P."/>
            <person name="Woyke T."/>
            <person name="Wu D."/>
            <person name="Tindall B."/>
            <person name="Pomrenke H."/>
            <person name="Brambilla E."/>
            <person name="Klenk H.-P."/>
            <person name="Eisen J.A."/>
        </authorList>
    </citation>
    <scope>NUCLEOTIDE SEQUENCE [LARGE SCALE GENOMIC DNA]</scope>
    <source>
        <strain evidence="7">ATCC BAA-1392 / DSM 18658 / VKM B-2454 / MOB10</strain>
    </source>
</reference>
<dbReference type="InterPro" id="IPR011429">
    <property type="entry name" value="Cyt_c_Planctomycete-type"/>
</dbReference>
<dbReference type="InterPro" id="IPR019775">
    <property type="entry name" value="WD40_repeat_CS"/>
</dbReference>
<feature type="repeat" description="WD" evidence="3">
    <location>
        <begin position="588"/>
        <end position="629"/>
    </location>
</feature>
<evidence type="ECO:0000256" key="3">
    <source>
        <dbReference type="PROSITE-ProRule" id="PRU00221"/>
    </source>
</evidence>
<dbReference type="STRING" id="886293.Sinac_6625"/>
<dbReference type="eggNOG" id="COG2319">
    <property type="taxonomic scope" value="Bacteria"/>
</dbReference>
<feature type="chain" id="PRO_5003940305" evidence="4">
    <location>
        <begin position="20"/>
        <end position="789"/>
    </location>
</feature>
<dbReference type="InterPro" id="IPR001680">
    <property type="entry name" value="WD40_rpt"/>
</dbReference>
<dbReference type="PROSITE" id="PS00678">
    <property type="entry name" value="WD_REPEATS_1"/>
    <property type="match status" value="4"/>
</dbReference>
<dbReference type="PROSITE" id="PS50294">
    <property type="entry name" value="WD_REPEATS_REGION"/>
    <property type="match status" value="7"/>
</dbReference>
<evidence type="ECO:0000256" key="4">
    <source>
        <dbReference type="SAM" id="SignalP"/>
    </source>
</evidence>
<evidence type="ECO:0000313" key="7">
    <source>
        <dbReference type="Proteomes" id="UP000010798"/>
    </source>
</evidence>
<dbReference type="SUPFAM" id="SSF50998">
    <property type="entry name" value="Quinoprotein alcohol dehydrogenase-like"/>
    <property type="match status" value="2"/>
</dbReference>
<dbReference type="PANTHER" id="PTHR19848">
    <property type="entry name" value="WD40 REPEAT PROTEIN"/>
    <property type="match status" value="1"/>
</dbReference>
<dbReference type="AlphaFoldDB" id="L0DPF6"/>
<feature type="repeat" description="WD" evidence="3">
    <location>
        <begin position="731"/>
        <end position="772"/>
    </location>
</feature>
<evidence type="ECO:0000259" key="5">
    <source>
        <dbReference type="Pfam" id="PF07635"/>
    </source>
</evidence>
<dbReference type="CDD" id="cd00200">
    <property type="entry name" value="WD40"/>
    <property type="match status" value="2"/>
</dbReference>
<dbReference type="Gene3D" id="2.130.10.10">
    <property type="entry name" value="YVTN repeat-like/Quinoprotein amine dehydrogenase"/>
    <property type="match status" value="5"/>
</dbReference>
<dbReference type="EMBL" id="CP003364">
    <property type="protein sequence ID" value="AGA30700.1"/>
    <property type="molecule type" value="Genomic_DNA"/>
</dbReference>
<evidence type="ECO:0000256" key="1">
    <source>
        <dbReference type="ARBA" id="ARBA00022574"/>
    </source>
</evidence>
<organism evidence="6 7">
    <name type="scientific">Singulisphaera acidiphila (strain ATCC BAA-1392 / DSM 18658 / VKM B-2454 / MOB10)</name>
    <dbReference type="NCBI Taxonomy" id="886293"/>
    <lineage>
        <taxon>Bacteria</taxon>
        <taxon>Pseudomonadati</taxon>
        <taxon>Planctomycetota</taxon>
        <taxon>Planctomycetia</taxon>
        <taxon>Isosphaerales</taxon>
        <taxon>Isosphaeraceae</taxon>
        <taxon>Singulisphaera</taxon>
    </lineage>
</organism>
<gene>
    <name evidence="6" type="ordered locus">Sinac_6625</name>
</gene>
<dbReference type="OrthoDB" id="223117at2"/>
<dbReference type="Pfam" id="PF00400">
    <property type="entry name" value="WD40"/>
    <property type="match status" value="12"/>
</dbReference>
<name>L0DPF6_SINAD</name>
<dbReference type="RefSeq" id="WP_015249782.1">
    <property type="nucleotide sequence ID" value="NC_019892.1"/>
</dbReference>
<feature type="domain" description="Cytochrome C Planctomycete-type" evidence="5">
    <location>
        <begin position="48"/>
        <end position="105"/>
    </location>
</feature>